<name>A0A0C3GRQ7_OIDMZ</name>
<dbReference type="HOGENOM" id="CLU_1696031_0_0_1"/>
<sequence length="155" mass="17872">MPSWVDILTGGDANIVLFRMWGNMEPCMKEHWAERSIDEMKRVERILGYRLIHESLLDGGSPILGRLLDLAQRATLEETGAFFNLLSPKCLLMAAYVDKQRNKLHVLVRFHDSTAEGKLAYYWSEENHLVLGKHHINPGSRSYPVRASYHPFEHL</sequence>
<gene>
    <name evidence="1" type="ORF">OIDMADRAFT_35093</name>
</gene>
<keyword evidence="2" id="KW-1185">Reference proteome</keyword>
<dbReference type="AlphaFoldDB" id="A0A0C3GRQ7"/>
<reference evidence="2" key="2">
    <citation type="submission" date="2015-01" db="EMBL/GenBank/DDBJ databases">
        <title>Evolutionary Origins and Diversification of the Mycorrhizal Mutualists.</title>
        <authorList>
            <consortium name="DOE Joint Genome Institute"/>
            <consortium name="Mycorrhizal Genomics Consortium"/>
            <person name="Kohler A."/>
            <person name="Kuo A."/>
            <person name="Nagy L.G."/>
            <person name="Floudas D."/>
            <person name="Copeland A."/>
            <person name="Barry K.W."/>
            <person name="Cichocki N."/>
            <person name="Veneault-Fourrey C."/>
            <person name="LaButti K."/>
            <person name="Lindquist E.A."/>
            <person name="Lipzen A."/>
            <person name="Lundell T."/>
            <person name="Morin E."/>
            <person name="Murat C."/>
            <person name="Riley R."/>
            <person name="Ohm R."/>
            <person name="Sun H."/>
            <person name="Tunlid A."/>
            <person name="Henrissat B."/>
            <person name="Grigoriev I.V."/>
            <person name="Hibbett D.S."/>
            <person name="Martin F."/>
        </authorList>
    </citation>
    <scope>NUCLEOTIDE SEQUENCE [LARGE SCALE GENOMIC DNA]</scope>
    <source>
        <strain evidence="2">Zn</strain>
    </source>
</reference>
<dbReference type="EMBL" id="KN832891">
    <property type="protein sequence ID" value="KIM94034.1"/>
    <property type="molecule type" value="Genomic_DNA"/>
</dbReference>
<dbReference type="Proteomes" id="UP000054321">
    <property type="component" value="Unassembled WGS sequence"/>
</dbReference>
<proteinExistence type="predicted"/>
<evidence type="ECO:0000313" key="2">
    <source>
        <dbReference type="Proteomes" id="UP000054321"/>
    </source>
</evidence>
<organism evidence="1 2">
    <name type="scientific">Oidiodendron maius (strain Zn)</name>
    <dbReference type="NCBI Taxonomy" id="913774"/>
    <lineage>
        <taxon>Eukaryota</taxon>
        <taxon>Fungi</taxon>
        <taxon>Dikarya</taxon>
        <taxon>Ascomycota</taxon>
        <taxon>Pezizomycotina</taxon>
        <taxon>Leotiomycetes</taxon>
        <taxon>Leotiomycetes incertae sedis</taxon>
        <taxon>Myxotrichaceae</taxon>
        <taxon>Oidiodendron</taxon>
    </lineage>
</organism>
<evidence type="ECO:0000313" key="1">
    <source>
        <dbReference type="EMBL" id="KIM94034.1"/>
    </source>
</evidence>
<dbReference type="InParanoid" id="A0A0C3GRQ7"/>
<reference evidence="1 2" key="1">
    <citation type="submission" date="2014-04" db="EMBL/GenBank/DDBJ databases">
        <authorList>
            <consortium name="DOE Joint Genome Institute"/>
            <person name="Kuo A."/>
            <person name="Martino E."/>
            <person name="Perotto S."/>
            <person name="Kohler A."/>
            <person name="Nagy L.G."/>
            <person name="Floudas D."/>
            <person name="Copeland A."/>
            <person name="Barry K.W."/>
            <person name="Cichocki N."/>
            <person name="Veneault-Fourrey C."/>
            <person name="LaButti K."/>
            <person name="Lindquist E.A."/>
            <person name="Lipzen A."/>
            <person name="Lundell T."/>
            <person name="Morin E."/>
            <person name="Murat C."/>
            <person name="Sun H."/>
            <person name="Tunlid A."/>
            <person name="Henrissat B."/>
            <person name="Grigoriev I.V."/>
            <person name="Hibbett D.S."/>
            <person name="Martin F."/>
            <person name="Nordberg H.P."/>
            <person name="Cantor M.N."/>
            <person name="Hua S.X."/>
        </authorList>
    </citation>
    <scope>NUCLEOTIDE SEQUENCE [LARGE SCALE GENOMIC DNA]</scope>
    <source>
        <strain evidence="1 2">Zn</strain>
    </source>
</reference>
<accession>A0A0C3GRQ7</accession>
<protein>
    <submittedName>
        <fullName evidence="1">Uncharacterized protein</fullName>
    </submittedName>
</protein>